<evidence type="ECO:0000256" key="2">
    <source>
        <dbReference type="PROSITE-ProRule" id="PRU00076"/>
    </source>
</evidence>
<feature type="domain" description="EGF-like" evidence="3">
    <location>
        <begin position="1"/>
        <end position="35"/>
    </location>
</feature>
<dbReference type="InterPro" id="IPR002049">
    <property type="entry name" value="LE_dom"/>
</dbReference>
<dbReference type="PANTHER" id="PTHR24043:SF8">
    <property type="entry name" value="EGF-LIKE DOMAIN-CONTAINING PROTEIN"/>
    <property type="match status" value="1"/>
</dbReference>
<dbReference type="PANTHER" id="PTHR24043">
    <property type="entry name" value="SCAVENGER RECEPTOR CLASS F"/>
    <property type="match status" value="1"/>
</dbReference>
<dbReference type="EMBL" id="KZ155787">
    <property type="protein sequence ID" value="OUS45684.1"/>
    <property type="molecule type" value="Genomic_DNA"/>
</dbReference>
<dbReference type="GO" id="GO:0005044">
    <property type="term" value="F:scavenger receptor activity"/>
    <property type="evidence" value="ECO:0007669"/>
    <property type="project" value="InterPro"/>
</dbReference>
<accession>A0A1Y5IBU1</accession>
<dbReference type="Pfam" id="PF00053">
    <property type="entry name" value="EGF_laminin"/>
    <property type="match status" value="1"/>
</dbReference>
<dbReference type="InterPro" id="IPR000742">
    <property type="entry name" value="EGF"/>
</dbReference>
<proteinExistence type="predicted"/>
<keyword evidence="1 2" id="KW-0245">EGF-like domain</keyword>
<evidence type="ECO:0000313" key="4">
    <source>
        <dbReference type="EMBL" id="OUS45684.1"/>
    </source>
</evidence>
<feature type="non-terminal residue" evidence="4">
    <location>
        <position position="194"/>
    </location>
</feature>
<dbReference type="Gene3D" id="2.10.25.10">
    <property type="entry name" value="Laminin"/>
    <property type="match status" value="1"/>
</dbReference>
<protein>
    <recommendedName>
        <fullName evidence="3">EGF-like domain-containing protein</fullName>
    </recommendedName>
</protein>
<keyword evidence="2" id="KW-1015">Disulfide bond</keyword>
<dbReference type="PROSITE" id="PS00022">
    <property type="entry name" value="EGF_1"/>
    <property type="match status" value="2"/>
</dbReference>
<feature type="disulfide bond" evidence="2">
    <location>
        <begin position="25"/>
        <end position="34"/>
    </location>
</feature>
<evidence type="ECO:0000259" key="3">
    <source>
        <dbReference type="PROSITE" id="PS50026"/>
    </source>
</evidence>
<comment type="caution">
    <text evidence="2">Lacks conserved residue(s) required for the propagation of feature annotation.</text>
</comment>
<dbReference type="AlphaFoldDB" id="A0A1Y5IBU1"/>
<dbReference type="PROSITE" id="PS50026">
    <property type="entry name" value="EGF_3"/>
    <property type="match status" value="1"/>
</dbReference>
<dbReference type="InterPro" id="IPR042635">
    <property type="entry name" value="MEGF10/SREC1/2-like"/>
</dbReference>
<sequence length="194" mass="19503">MCPGGLSNPCSRRGKCDGATGECFCYPGAAGSRCESTTAVAGTCECGSSFTYRNADGTYSTVCSGRLDANATCTCLAGWSGTNCDVACPGMISTAGQSVCGGHGTGCNCVNGRCDSLTGLCKCDPGYGGELCDTVISPQPVCVNGAWNPALKKCVCTPGYTGELCDATCISCNGHGKCNDDGTTCSCYTGFDSS</sequence>
<dbReference type="SMART" id="SM00181">
    <property type="entry name" value="EGF"/>
    <property type="match status" value="3"/>
</dbReference>
<dbReference type="Proteomes" id="UP000195557">
    <property type="component" value="Unassembled WGS sequence"/>
</dbReference>
<dbReference type="Gene3D" id="2.170.300.10">
    <property type="entry name" value="Tie2 ligand-binding domain superfamily"/>
    <property type="match status" value="1"/>
</dbReference>
<reference evidence="4" key="1">
    <citation type="submission" date="2017-04" db="EMBL/GenBank/DDBJ databases">
        <title>Population genomics of picophytoplankton unveils novel chromosome hypervariability.</title>
        <authorList>
            <consortium name="DOE Joint Genome Institute"/>
            <person name="Blanc-Mathieu R."/>
            <person name="Krasovec M."/>
            <person name="Hebrard M."/>
            <person name="Yau S."/>
            <person name="Desgranges E."/>
            <person name="Martin J."/>
            <person name="Schackwitz W."/>
            <person name="Kuo A."/>
            <person name="Salin G."/>
            <person name="Donnadieu C."/>
            <person name="Desdevises Y."/>
            <person name="Sanchez-Ferandin S."/>
            <person name="Moreau H."/>
            <person name="Rivals E."/>
            <person name="Grigoriev I.V."/>
            <person name="Grimsley N."/>
            <person name="Eyre-Walker A."/>
            <person name="Piganeau G."/>
        </authorList>
    </citation>
    <scope>NUCLEOTIDE SEQUENCE [LARGE SCALE GENOMIC DNA]</scope>
    <source>
        <strain evidence="4">RCC 1115</strain>
    </source>
</reference>
<name>A0A1Y5IBU1_OSTTA</name>
<organism evidence="4">
    <name type="scientific">Ostreococcus tauri</name>
    <name type="common">Marine green alga</name>
    <dbReference type="NCBI Taxonomy" id="70448"/>
    <lineage>
        <taxon>Eukaryota</taxon>
        <taxon>Viridiplantae</taxon>
        <taxon>Chlorophyta</taxon>
        <taxon>Mamiellophyceae</taxon>
        <taxon>Mamiellales</taxon>
        <taxon>Bathycoccaceae</taxon>
        <taxon>Ostreococcus</taxon>
    </lineage>
</organism>
<gene>
    <name evidence="4" type="ORF">BE221DRAFT_48573</name>
</gene>
<evidence type="ECO:0000256" key="1">
    <source>
        <dbReference type="ARBA" id="ARBA00022536"/>
    </source>
</evidence>
<dbReference type="PRINTS" id="PR00011">
    <property type="entry name" value="EGFLAMININ"/>
</dbReference>